<keyword evidence="5" id="KW-1185">Reference proteome</keyword>
<evidence type="ECO:0000313" key="4">
    <source>
        <dbReference type="EMBL" id="AVZ77815.1"/>
    </source>
</evidence>
<dbReference type="OrthoDB" id="4655582at2"/>
<evidence type="ECO:0000256" key="2">
    <source>
        <dbReference type="SAM" id="SignalP"/>
    </source>
</evidence>
<name>A0A2R4TFB4_9ACTN</name>
<dbReference type="PROSITE" id="PS51257">
    <property type="entry name" value="PROKAR_LIPOPROTEIN"/>
    <property type="match status" value="1"/>
</dbReference>
<proteinExistence type="predicted"/>
<dbReference type="GeneID" id="55660433"/>
<sequence length="347" mass="35700">MRPQIRRCYAAVAALSVGLLVAGCGGNAAATDSEVVFLQPAAARGPDPYTASTARNTGTVPPPPPGPSAPSGPSSAQLTLRTMSGSTPGLYGGTQSIGSCDVEQQISYLSGDQAKARAFAQGAGTSQADVAGFLRGLTPVVVRADTRVTNHGFRNGSAIGYQSVLQAGTAVLVDQNGAPRVRCACGNPLKPPVAVKGAVVHKGQPWPGYQPERVIVVEPATTIINNIVIVNIVDNAWIERRTGTDGEEDRPPEVLPPIDPDDVFTNPTGPSDSTSPSDDTQSSPTPTQTSPPVNPPAEPPVEPPATPDEVQTPPVAPDVPSQEGVDPSQPDLVIPSEPPAEPDTFQG</sequence>
<protein>
    <recommendedName>
        <fullName evidence="3">DUF6777 domain-containing protein</fullName>
    </recommendedName>
</protein>
<dbReference type="Pfam" id="PF20568">
    <property type="entry name" value="DUF6777"/>
    <property type="match status" value="1"/>
</dbReference>
<evidence type="ECO:0000313" key="5">
    <source>
        <dbReference type="Proteomes" id="UP000244201"/>
    </source>
</evidence>
<evidence type="ECO:0000256" key="1">
    <source>
        <dbReference type="SAM" id="MobiDB-lite"/>
    </source>
</evidence>
<feature type="compositionally biased region" description="Polar residues" evidence="1">
    <location>
        <begin position="50"/>
        <end position="59"/>
    </location>
</feature>
<dbReference type="KEGG" id="slk:SLUN_34865"/>
<feature type="compositionally biased region" description="Low complexity" evidence="1">
    <location>
        <begin position="265"/>
        <end position="291"/>
    </location>
</feature>
<feature type="region of interest" description="Disordered" evidence="1">
    <location>
        <begin position="46"/>
        <end position="85"/>
    </location>
</feature>
<feature type="compositionally biased region" description="Pro residues" evidence="1">
    <location>
        <begin position="60"/>
        <end position="70"/>
    </location>
</feature>
<dbReference type="RefSeq" id="WP_108155105.1">
    <property type="nucleotide sequence ID" value="NZ_CP026304.1"/>
</dbReference>
<evidence type="ECO:0000259" key="3">
    <source>
        <dbReference type="Pfam" id="PF20568"/>
    </source>
</evidence>
<feature type="compositionally biased region" description="Pro residues" evidence="1">
    <location>
        <begin position="292"/>
        <end position="306"/>
    </location>
</feature>
<feature type="region of interest" description="Disordered" evidence="1">
    <location>
        <begin position="243"/>
        <end position="347"/>
    </location>
</feature>
<feature type="compositionally biased region" description="Basic and acidic residues" evidence="1">
    <location>
        <begin position="243"/>
        <end position="252"/>
    </location>
</feature>
<feature type="signal peptide" evidence="2">
    <location>
        <begin position="1"/>
        <end position="30"/>
    </location>
</feature>
<gene>
    <name evidence="4" type="ORF">SLUN_34865</name>
</gene>
<accession>A0A2R4TFB4</accession>
<organism evidence="4 5">
    <name type="scientific">Streptomyces lunaelactis</name>
    <dbReference type="NCBI Taxonomy" id="1535768"/>
    <lineage>
        <taxon>Bacteria</taxon>
        <taxon>Bacillati</taxon>
        <taxon>Actinomycetota</taxon>
        <taxon>Actinomycetes</taxon>
        <taxon>Kitasatosporales</taxon>
        <taxon>Streptomycetaceae</taxon>
        <taxon>Streptomyces</taxon>
    </lineage>
</organism>
<dbReference type="Proteomes" id="UP000244201">
    <property type="component" value="Chromosome"/>
</dbReference>
<dbReference type="InterPro" id="IPR046704">
    <property type="entry name" value="DUF6777"/>
</dbReference>
<keyword evidence="2" id="KW-0732">Signal</keyword>
<dbReference type="EMBL" id="CP026304">
    <property type="protein sequence ID" value="AVZ77815.1"/>
    <property type="molecule type" value="Genomic_DNA"/>
</dbReference>
<feature type="domain" description="DUF6777" evidence="3">
    <location>
        <begin position="81"/>
        <end position="243"/>
    </location>
</feature>
<reference evidence="4 5" key="1">
    <citation type="submission" date="2018-01" db="EMBL/GenBank/DDBJ databases">
        <title>Complete genome sequence of Streptomyces lunaelactis MM109T, a Ferroverdin A producer isolated from cave moonmilk deposits.</title>
        <authorList>
            <person name="Naome A."/>
            <person name="Martinet L."/>
            <person name="Maciejewska M."/>
            <person name="Anderssen S."/>
            <person name="Adam D."/>
            <person name="Tenconi E."/>
            <person name="Deflandre B."/>
            <person name="Arguelles-Arias A."/>
            <person name="Calusinska M."/>
            <person name="Copieters W."/>
            <person name="Karim L."/>
            <person name="Hanikenne M."/>
            <person name="Baurain D."/>
            <person name="van Wezel G."/>
            <person name="Smargiasso N."/>
            <person name="de Pauw E."/>
            <person name="Delfosse P."/>
            <person name="Rigali S."/>
        </authorList>
    </citation>
    <scope>NUCLEOTIDE SEQUENCE [LARGE SCALE GENOMIC DNA]</scope>
    <source>
        <strain evidence="4 5">MM109</strain>
    </source>
</reference>
<feature type="chain" id="PRO_5015314685" description="DUF6777 domain-containing protein" evidence="2">
    <location>
        <begin position="31"/>
        <end position="347"/>
    </location>
</feature>
<dbReference type="AlphaFoldDB" id="A0A2R4TFB4"/>